<proteinExistence type="predicted"/>
<organism evidence="1">
    <name type="scientific">Tanacetum cinerariifolium</name>
    <name type="common">Dalmatian daisy</name>
    <name type="synonym">Chrysanthemum cinerariifolium</name>
    <dbReference type="NCBI Taxonomy" id="118510"/>
    <lineage>
        <taxon>Eukaryota</taxon>
        <taxon>Viridiplantae</taxon>
        <taxon>Streptophyta</taxon>
        <taxon>Embryophyta</taxon>
        <taxon>Tracheophyta</taxon>
        <taxon>Spermatophyta</taxon>
        <taxon>Magnoliopsida</taxon>
        <taxon>eudicotyledons</taxon>
        <taxon>Gunneridae</taxon>
        <taxon>Pentapetalae</taxon>
        <taxon>asterids</taxon>
        <taxon>campanulids</taxon>
        <taxon>Asterales</taxon>
        <taxon>Asteraceae</taxon>
        <taxon>Asteroideae</taxon>
        <taxon>Anthemideae</taxon>
        <taxon>Anthemidinae</taxon>
        <taxon>Tanacetum</taxon>
    </lineage>
</organism>
<sequence>MLMQIMQVVRTHKEVHPEVLSSLAINWLAGHPRNRRALRSRQPRSKHIDIRHHFIQKQVERGVGELYFVTMDYQLAGIFTKALPRQRFEFIHSRLDTMADVNINAPTGQAPSMAPPVHTDDQILPRIRWVPIGKSNCYLDLDKSQSNPIYKIALDEQWLVLTKDTLREALQITPVNNNQTFITPSSSDALINFVNKLGYPKLVRNLSNVVINDMFQLWRALTTIINLCLTGKTSGFKRPRALVKDIVAEVLIVGYEHVVMNCGSAGNRYLHSPLMFLAIKQLAIKWWDEYGFVIHPGLVGVTCKSMRIDL</sequence>
<protein>
    <submittedName>
        <fullName evidence="1">Retrovirus-related Pol polyprotein from transposon TNT 1-94</fullName>
    </submittedName>
</protein>
<evidence type="ECO:0000313" key="1">
    <source>
        <dbReference type="EMBL" id="GEZ34898.1"/>
    </source>
</evidence>
<name>A0A699ID65_TANCI</name>
<reference evidence="1" key="1">
    <citation type="journal article" date="2019" name="Sci. Rep.">
        <title>Draft genome of Tanacetum cinerariifolium, the natural source of mosquito coil.</title>
        <authorList>
            <person name="Yamashiro T."/>
            <person name="Shiraishi A."/>
            <person name="Satake H."/>
            <person name="Nakayama K."/>
        </authorList>
    </citation>
    <scope>NUCLEOTIDE SEQUENCE</scope>
</reference>
<dbReference type="AlphaFoldDB" id="A0A699ID65"/>
<dbReference type="EMBL" id="BKCJ010268292">
    <property type="protein sequence ID" value="GEZ34898.1"/>
    <property type="molecule type" value="Genomic_DNA"/>
</dbReference>
<accession>A0A699ID65</accession>
<comment type="caution">
    <text evidence="1">The sequence shown here is derived from an EMBL/GenBank/DDBJ whole genome shotgun (WGS) entry which is preliminary data.</text>
</comment>
<gene>
    <name evidence="1" type="ORF">Tci_506871</name>
</gene>